<evidence type="ECO:0000313" key="3">
    <source>
        <dbReference type="Proteomes" id="UP000276443"/>
    </source>
</evidence>
<dbReference type="RefSeq" id="WP_170158561.1">
    <property type="nucleotide sequence ID" value="NZ_RKRF01000010.1"/>
</dbReference>
<proteinExistence type="predicted"/>
<comment type="caution">
    <text evidence="2">The sequence shown here is derived from an EMBL/GenBank/DDBJ whole genome shotgun (WGS) entry which is preliminary data.</text>
</comment>
<dbReference type="EMBL" id="RKRF01000010">
    <property type="protein sequence ID" value="RPF52224.1"/>
    <property type="molecule type" value="Genomic_DNA"/>
</dbReference>
<dbReference type="AlphaFoldDB" id="A0A3N5B497"/>
<organism evidence="2 3">
    <name type="scientific">Aquisalibacillus elongatus</name>
    <dbReference type="NCBI Taxonomy" id="485577"/>
    <lineage>
        <taxon>Bacteria</taxon>
        <taxon>Bacillati</taxon>
        <taxon>Bacillota</taxon>
        <taxon>Bacilli</taxon>
        <taxon>Bacillales</taxon>
        <taxon>Bacillaceae</taxon>
        <taxon>Aquisalibacillus</taxon>
    </lineage>
</organism>
<keyword evidence="1" id="KW-1133">Transmembrane helix</keyword>
<evidence type="ECO:0000313" key="2">
    <source>
        <dbReference type="EMBL" id="RPF52224.1"/>
    </source>
</evidence>
<evidence type="ECO:0000256" key="1">
    <source>
        <dbReference type="SAM" id="Phobius"/>
    </source>
</evidence>
<keyword evidence="1" id="KW-0472">Membrane</keyword>
<keyword evidence="3" id="KW-1185">Reference proteome</keyword>
<dbReference type="Proteomes" id="UP000276443">
    <property type="component" value="Unassembled WGS sequence"/>
</dbReference>
<keyword evidence="1" id="KW-0812">Transmembrane</keyword>
<reference evidence="2 3" key="1">
    <citation type="submission" date="2018-11" db="EMBL/GenBank/DDBJ databases">
        <title>Genomic Encyclopedia of Type Strains, Phase IV (KMG-IV): sequencing the most valuable type-strain genomes for metagenomic binning, comparative biology and taxonomic classification.</title>
        <authorList>
            <person name="Goeker M."/>
        </authorList>
    </citation>
    <scope>NUCLEOTIDE SEQUENCE [LARGE SCALE GENOMIC DNA]</scope>
    <source>
        <strain evidence="2 3">DSM 18090</strain>
    </source>
</reference>
<protein>
    <submittedName>
        <fullName evidence="2">Uncharacterized protein</fullName>
    </submittedName>
</protein>
<name>A0A3N5B497_9BACI</name>
<feature type="transmembrane region" description="Helical" evidence="1">
    <location>
        <begin position="29"/>
        <end position="49"/>
    </location>
</feature>
<gene>
    <name evidence="2" type="ORF">EDC24_2216</name>
</gene>
<sequence length="53" mass="6674">MNAKTPDDWFNNCWYILFNFKTFKFALPIWSKYFIGFFAFEISLIYHHWKEKK</sequence>
<accession>A0A3N5B497</accession>